<dbReference type="EMBL" id="CP021422">
    <property type="protein sequence ID" value="ASB40178.1"/>
    <property type="molecule type" value="Genomic_DNA"/>
</dbReference>
<dbReference type="EMBL" id="CP065321">
    <property type="protein sequence ID" value="QQR29463.1"/>
    <property type="molecule type" value="Genomic_DNA"/>
</dbReference>
<evidence type="ECO:0000313" key="4">
    <source>
        <dbReference type="EMBL" id="QQR29463.1"/>
    </source>
</evidence>
<gene>
    <name evidence="3" type="ORF">ADH66_05600</name>
    <name evidence="4" type="ORF">I5Q82_15685</name>
</gene>
<dbReference type="NCBIfam" id="NF038353">
    <property type="entry name" value="FxLYD_dom"/>
    <property type="match status" value="1"/>
</dbReference>
<keyword evidence="5" id="KW-1185">Reference proteome</keyword>
<reference evidence="3" key="1">
    <citation type="journal article" date="2017" name="Genome Announc.">
        <title>High-Quality Whole-Genome Sequences of the Oligo-Mouse-Microbiota Bacterial Community.</title>
        <authorList>
            <person name="Garzetti D."/>
            <person name="Brugiroux S."/>
            <person name="Bunk B."/>
            <person name="Pukall R."/>
            <person name="McCoy K.D."/>
            <person name="Macpherson A.J."/>
            <person name="Stecher B."/>
        </authorList>
    </citation>
    <scope>NUCLEOTIDE SEQUENCE</scope>
    <source>
        <strain evidence="3">KB18</strain>
    </source>
</reference>
<dbReference type="InterPro" id="IPR047676">
    <property type="entry name" value="FxLYD_dom"/>
</dbReference>
<feature type="region of interest" description="Disordered" evidence="1">
    <location>
        <begin position="85"/>
        <end position="127"/>
    </location>
</feature>
<keyword evidence="2" id="KW-0472">Membrane</keyword>
<proteinExistence type="predicted"/>
<evidence type="ECO:0000313" key="6">
    <source>
        <dbReference type="Proteomes" id="UP000596035"/>
    </source>
</evidence>
<evidence type="ECO:0000256" key="1">
    <source>
        <dbReference type="SAM" id="MobiDB-lite"/>
    </source>
</evidence>
<keyword evidence="2" id="KW-0812">Transmembrane</keyword>
<evidence type="ECO:0000313" key="3">
    <source>
        <dbReference type="EMBL" id="ASB40178.1"/>
    </source>
</evidence>
<evidence type="ECO:0000313" key="5">
    <source>
        <dbReference type="Proteomes" id="UP000196710"/>
    </source>
</evidence>
<reference evidence="4 6" key="3">
    <citation type="submission" date="2020-11" db="EMBL/GenBank/DDBJ databases">
        <title>Closed and high quality bacterial genomes of the OMM12 community.</title>
        <authorList>
            <person name="Marbouty M."/>
            <person name="Lamy-Besnier Q."/>
            <person name="Debarbieux L."/>
            <person name="Koszul R."/>
        </authorList>
    </citation>
    <scope>NUCLEOTIDE SEQUENCE [LARGE SCALE GENOMIC DNA]</scope>
    <source>
        <strain evidence="4 6">KB18</strain>
    </source>
</reference>
<keyword evidence="2" id="KW-1133">Transmembrane helix</keyword>
<dbReference type="KEGG" id="amur:ADH66_05600"/>
<protein>
    <submittedName>
        <fullName evidence="4">Zinc ribbon domain-containing protein</fullName>
    </submittedName>
</protein>
<organism evidence="4 6">
    <name type="scientific">Acutalibacter muris</name>
    <dbReference type="NCBI Taxonomy" id="1796620"/>
    <lineage>
        <taxon>Bacteria</taxon>
        <taxon>Bacillati</taxon>
        <taxon>Bacillota</taxon>
        <taxon>Clostridia</taxon>
        <taxon>Eubacteriales</taxon>
        <taxon>Acutalibacteraceae</taxon>
        <taxon>Acutalibacter</taxon>
    </lineage>
</organism>
<feature type="transmembrane region" description="Helical" evidence="2">
    <location>
        <begin position="62"/>
        <end position="82"/>
    </location>
</feature>
<dbReference type="Proteomes" id="UP000596035">
    <property type="component" value="Chromosome"/>
</dbReference>
<accession>A0A1Z2XP13</accession>
<evidence type="ECO:0000256" key="2">
    <source>
        <dbReference type="SAM" id="Phobius"/>
    </source>
</evidence>
<name>A0A1Z2XP13_9FIRM</name>
<dbReference type="RefSeq" id="WP_066534603.1">
    <property type="nucleotide sequence ID" value="NZ_CP021422.1"/>
</dbReference>
<reference evidence="5" key="2">
    <citation type="submission" date="2017-05" db="EMBL/GenBank/DDBJ databases">
        <title>Improved OligoMM genomes.</title>
        <authorList>
            <person name="Garzetti D."/>
        </authorList>
    </citation>
    <scope>NUCLEOTIDE SEQUENCE [LARGE SCALE GENOMIC DNA]</scope>
    <source>
        <strain evidence="5">KB18</strain>
    </source>
</reference>
<dbReference type="AlphaFoldDB" id="A0A1Z2XP13"/>
<sequence>MKMTCPRCGGNVPSGAKSCGTCGAIFTYRQQVPTQSASRAQQPAAAAKTVQQKSKPKGAFRWWQIPLALFIFFLGFGFGLSANSGAPTTDKKEPAKTQPSSESPETKKDESSQVEENSAAGEPSESDELYKITYQTHDVYVNSIGNLCCDVIIEIENTSKYNLFLDSPSYDFEDSEGKLLGTSNIFSLGSEDPDIIAPGEKGYYYANGAPVDGTLTADMDYVFVPHLNVRKSKNDIVRYEVSDLSLTEGEFGNGTITGRITNNTDEDDKMVWASIMLYNADGNPIGIFGTNVHDVNAGATVSFSASALPVMHNVKYADIADYKVIAAKKQYQFD</sequence>
<dbReference type="Proteomes" id="UP000196710">
    <property type="component" value="Chromosome"/>
</dbReference>